<evidence type="ECO:0000313" key="3">
    <source>
        <dbReference type="EMBL" id="SHJ70316.1"/>
    </source>
</evidence>
<feature type="domain" description="HYR" evidence="2">
    <location>
        <begin position="213"/>
        <end position="296"/>
    </location>
</feature>
<dbReference type="PANTHER" id="PTHR24273:SF32">
    <property type="entry name" value="HYALIN"/>
    <property type="match status" value="1"/>
</dbReference>
<dbReference type="EMBL" id="FQYP01000016">
    <property type="protein sequence ID" value="SHJ70316.1"/>
    <property type="molecule type" value="Genomic_DNA"/>
</dbReference>
<dbReference type="OrthoDB" id="1152760at2"/>
<gene>
    <name evidence="3" type="ORF">SAMN04488508_11637</name>
</gene>
<feature type="non-terminal residue" evidence="3">
    <location>
        <position position="1"/>
    </location>
</feature>
<dbReference type="Pfam" id="PF13585">
    <property type="entry name" value="CHU_C"/>
    <property type="match status" value="1"/>
</dbReference>
<dbReference type="Proteomes" id="UP000184432">
    <property type="component" value="Unassembled WGS sequence"/>
</dbReference>
<dbReference type="PROSITE" id="PS50825">
    <property type="entry name" value="HYR"/>
    <property type="match status" value="1"/>
</dbReference>
<protein>
    <submittedName>
        <fullName evidence="3">Gliding motility-associated C-terminal domain-containing protein</fullName>
    </submittedName>
</protein>
<dbReference type="InterPro" id="IPR026341">
    <property type="entry name" value="T9SS_type_B"/>
</dbReference>
<reference evidence="4" key="1">
    <citation type="submission" date="2016-11" db="EMBL/GenBank/DDBJ databases">
        <authorList>
            <person name="Varghese N."/>
            <person name="Submissions S."/>
        </authorList>
    </citation>
    <scope>NUCLEOTIDE SEQUENCE [LARGE SCALE GENOMIC DNA]</scope>
    <source>
        <strain evidence="4">DSM 22623</strain>
    </source>
</reference>
<dbReference type="NCBIfam" id="TIGR04131">
    <property type="entry name" value="Bac_Flav_CTERM"/>
    <property type="match status" value="1"/>
</dbReference>
<dbReference type="PANTHER" id="PTHR24273">
    <property type="entry name" value="FI04643P-RELATED"/>
    <property type="match status" value="1"/>
</dbReference>
<sequence length="478" mass="50869">PMPDITVVTDEADNCSSSPVVAFVEDISDGNSNPEVITRIYSVTDAAGNSINVSQTITINDTTFPTASNPSSISAQCSAPMPDITVVTDEADNCSTPNVAFVSDVITSPGIITRTYSVTDAAENSINVTQTITLNDNILPTASNLPPINAQCSAPAPDITIITDHTDNCGTPTIAFVNDVSDGNSNPEVITRTYSVTDAAGNSINVTQIITINDGTDPNINCPANITQNADANSTFATVVYSDPIVNDNCGVNSIVQLTGLPSGAEFPIGTTINTFVLTDNAGNTSQCSFEVTVIDNPLPTCTIDAGEDERITEGEEIQLDATASTTGSFVWSPSIGLSDTTTSNPIASPSITTTYLVEFTSEDGCVAVDEVIVFVTPQEEDETRYGFSPDGDGINEFWEIDTIENYPNNSVSIFNRWGDLVFEIEGYNNTSRVFRGIANRKRSLGGDQLPEGTYFFKIRTSGPNSLRKTEGFLVLKR</sequence>
<evidence type="ECO:0000259" key="2">
    <source>
        <dbReference type="PROSITE" id="PS50825"/>
    </source>
</evidence>
<dbReference type="RefSeq" id="WP_139242101.1">
    <property type="nucleotide sequence ID" value="NZ_FQYP01000016.1"/>
</dbReference>
<evidence type="ECO:0000313" key="4">
    <source>
        <dbReference type="Proteomes" id="UP000184432"/>
    </source>
</evidence>
<dbReference type="STRING" id="570521.SAMN04488508_11637"/>
<keyword evidence="4" id="KW-1185">Reference proteome</keyword>
<evidence type="ECO:0000256" key="1">
    <source>
        <dbReference type="ARBA" id="ARBA00022737"/>
    </source>
</evidence>
<accession>A0A1M6LGJ8</accession>
<organism evidence="3 4">
    <name type="scientific">Aquimarina spongiae</name>
    <dbReference type="NCBI Taxonomy" id="570521"/>
    <lineage>
        <taxon>Bacteria</taxon>
        <taxon>Pseudomonadati</taxon>
        <taxon>Bacteroidota</taxon>
        <taxon>Flavobacteriia</taxon>
        <taxon>Flavobacteriales</taxon>
        <taxon>Flavobacteriaceae</taxon>
        <taxon>Aquimarina</taxon>
    </lineage>
</organism>
<proteinExistence type="predicted"/>
<dbReference type="Pfam" id="PF02494">
    <property type="entry name" value="HYR"/>
    <property type="match status" value="1"/>
</dbReference>
<name>A0A1M6LGJ8_9FLAO</name>
<keyword evidence="1" id="KW-0677">Repeat</keyword>
<dbReference type="InterPro" id="IPR003410">
    <property type="entry name" value="HYR_dom"/>
</dbReference>
<dbReference type="AlphaFoldDB" id="A0A1M6LGJ8"/>